<evidence type="ECO:0000313" key="3">
    <source>
        <dbReference type="Proteomes" id="UP000694660"/>
    </source>
</evidence>
<comment type="caution">
    <text evidence="2">The sequence shown here is derived from an EMBL/GenBank/DDBJ whole genome shotgun (WGS) entry which is preliminary data.</text>
</comment>
<dbReference type="Proteomes" id="UP000694660">
    <property type="component" value="Unassembled WGS sequence"/>
</dbReference>
<dbReference type="InterPro" id="IPR042099">
    <property type="entry name" value="ANL_N_sf"/>
</dbReference>
<gene>
    <name evidence="2" type="ORF">I8J34_17285</name>
</gene>
<reference evidence="3" key="1">
    <citation type="journal article" date="2022" name="ISME J.">
        <title>Genetic and phylogenetic analysis of dissimilatory iodate-reducing bacteria identifies potential niches across the world's oceans.</title>
        <authorList>
            <person name="Reyes-Umana V."/>
            <person name="Henning Z."/>
            <person name="Lee K."/>
            <person name="Barnum T.P."/>
            <person name="Coates J.D."/>
        </authorList>
    </citation>
    <scope>NUCLEOTIDE SEQUENCE [LARGE SCALE GENOMIC DNA]</scope>
    <source>
        <strain evidence="3">IR12</strain>
    </source>
</reference>
<evidence type="ECO:0000259" key="1">
    <source>
        <dbReference type="Pfam" id="PF00501"/>
    </source>
</evidence>
<dbReference type="CDD" id="cd05921">
    <property type="entry name" value="FCS"/>
    <property type="match status" value="1"/>
</dbReference>
<accession>A0A944DAF5</accession>
<keyword evidence="3" id="KW-1185">Reference proteome</keyword>
<dbReference type="AlphaFoldDB" id="A0A944DAF5"/>
<dbReference type="Pfam" id="PF23562">
    <property type="entry name" value="AMP-binding_C_3"/>
    <property type="match status" value="1"/>
</dbReference>
<dbReference type="Pfam" id="PF00501">
    <property type="entry name" value="AMP-binding"/>
    <property type="match status" value="1"/>
</dbReference>
<feature type="domain" description="AMP-dependent synthetase/ligase" evidence="1">
    <location>
        <begin position="55"/>
        <end position="432"/>
    </location>
</feature>
<dbReference type="SUPFAM" id="SSF56801">
    <property type="entry name" value="Acetyl-CoA synthetase-like"/>
    <property type="match status" value="1"/>
</dbReference>
<organism evidence="2 3">
    <name type="scientific">Denitromonas iodatirespirans</name>
    <dbReference type="NCBI Taxonomy" id="2795389"/>
    <lineage>
        <taxon>Bacteria</taxon>
        <taxon>Pseudomonadati</taxon>
        <taxon>Pseudomonadota</taxon>
        <taxon>Betaproteobacteria</taxon>
        <taxon>Rhodocyclales</taxon>
        <taxon>Zoogloeaceae</taxon>
        <taxon>Denitromonas</taxon>
    </lineage>
</organism>
<evidence type="ECO:0000313" key="2">
    <source>
        <dbReference type="EMBL" id="MBT0962939.1"/>
    </source>
</evidence>
<dbReference type="PANTHER" id="PTHR24096">
    <property type="entry name" value="LONG-CHAIN-FATTY-ACID--COA LIGASE"/>
    <property type="match status" value="1"/>
</dbReference>
<protein>
    <submittedName>
        <fullName evidence="2">Feruloyl-CoA synthase</fullName>
    </submittedName>
</protein>
<dbReference type="GO" id="GO:0016405">
    <property type="term" value="F:CoA-ligase activity"/>
    <property type="evidence" value="ECO:0007669"/>
    <property type="project" value="TreeGrafter"/>
</dbReference>
<proteinExistence type="predicted"/>
<dbReference type="InterPro" id="IPR000873">
    <property type="entry name" value="AMP-dep_synth/lig_dom"/>
</dbReference>
<dbReference type="PANTHER" id="PTHR24096:SF420">
    <property type="entry name" value="LONG-CHAIN-FATTY-ACID--COA LIGASE-RELATED"/>
    <property type="match status" value="1"/>
</dbReference>
<dbReference type="EMBL" id="JAEKFT010000022">
    <property type="protein sequence ID" value="MBT0962939.1"/>
    <property type="molecule type" value="Genomic_DNA"/>
</dbReference>
<name>A0A944DAF5_DENI1</name>
<sequence>MRFMRLDAEGVRYRNVSIGNPSVALTQTADGGWRLTPQTALLAYPQRLTDRLVEGAERHPDRTLVAKRAPDGEWIRISYAQMLARVRAIGQALVYRGLSAERPLMILSGNDLEHLQLALGAMYAGIPHCPVSPASALMSKDFNKLRHMVGLLTPAMVYASDGTAFAAAIGATVPPDVEIVTQDGRLDGRPATAFDALLAVTPDNVDAVNAAVGPDSVAKLLFTSGSTKLPKAVTTTQRMLCANQQMLRQTFPCFGETPPVLLDWLPWNHTFGGSHNVGIALYNGGTLYINDGKPTEKGFAETLRNLREIAPTVYFDVPKGWEMLGDALEADAALREVFYSKMQLFFFAGAGLSQAAWDKLDRISEAHCGERIRVMSGLGMTETAPSSTFSTGTLVGAGYVGVPAPGCEMKLVPVDGKFEARFRGPHVMPGYWRQPELTQEVFDDEGFYCTGDAVAFADPEDLAQGLMFDGRIAEDFKLSSGTFVSVGPLRARLISEGAPCVQDAVITGINRDDIGALIFPRMEHCARLADLPDDAPVDQVLASPAVHAFFADLLVRINRSATGSASRVERLLVLDTPPSVDRHEITDKGSINQRAVLTHRAATVDALHSGSAPRMIRPD</sequence>
<dbReference type="Gene3D" id="3.40.50.12780">
    <property type="entry name" value="N-terminal domain of ligase-like"/>
    <property type="match status" value="1"/>
</dbReference>